<evidence type="ECO:0000313" key="2">
    <source>
        <dbReference type="EMBL" id="TDH64091.1"/>
    </source>
</evidence>
<gene>
    <name evidence="2" type="ORF">E2C06_03990</name>
</gene>
<protein>
    <submittedName>
        <fullName evidence="2">DUF2497 domain-containing protein</fullName>
    </submittedName>
</protein>
<feature type="compositionally biased region" description="Low complexity" evidence="1">
    <location>
        <begin position="23"/>
        <end position="36"/>
    </location>
</feature>
<dbReference type="OrthoDB" id="7189469at2"/>
<dbReference type="InterPro" id="IPR019632">
    <property type="entry name" value="DUF2497"/>
</dbReference>
<dbReference type="AlphaFoldDB" id="A0A4R5QMQ7"/>
<keyword evidence="3" id="KW-1185">Reference proteome</keyword>
<dbReference type="Pfam" id="PF10691">
    <property type="entry name" value="DUF2497"/>
    <property type="match status" value="1"/>
</dbReference>
<evidence type="ECO:0000313" key="3">
    <source>
        <dbReference type="Proteomes" id="UP000295096"/>
    </source>
</evidence>
<organism evidence="2 3">
    <name type="scientific">Dankookia rubra</name>
    <dbReference type="NCBI Taxonomy" id="1442381"/>
    <lineage>
        <taxon>Bacteria</taxon>
        <taxon>Pseudomonadati</taxon>
        <taxon>Pseudomonadota</taxon>
        <taxon>Alphaproteobacteria</taxon>
        <taxon>Acetobacterales</taxon>
        <taxon>Roseomonadaceae</taxon>
        <taxon>Dankookia</taxon>
    </lineage>
</organism>
<dbReference type="Proteomes" id="UP000295096">
    <property type="component" value="Unassembled WGS sequence"/>
</dbReference>
<feature type="compositionally biased region" description="Pro residues" evidence="1">
    <location>
        <begin position="80"/>
        <end position="91"/>
    </location>
</feature>
<evidence type="ECO:0000256" key="1">
    <source>
        <dbReference type="SAM" id="MobiDB-lite"/>
    </source>
</evidence>
<reference evidence="2 3" key="1">
    <citation type="journal article" date="2016" name="J. Microbiol.">
        <title>Dankookia rubra gen. nov., sp. nov., an alphaproteobacterium isolated from sediment of a shallow stream.</title>
        <authorList>
            <person name="Kim W.H."/>
            <person name="Kim D.H."/>
            <person name="Kang K."/>
            <person name="Ahn T.Y."/>
        </authorList>
    </citation>
    <scope>NUCLEOTIDE SEQUENCE [LARGE SCALE GENOMIC DNA]</scope>
    <source>
        <strain evidence="2 3">JCM30602</strain>
    </source>
</reference>
<dbReference type="EMBL" id="SMSJ01000003">
    <property type="protein sequence ID" value="TDH64091.1"/>
    <property type="molecule type" value="Genomic_DNA"/>
</dbReference>
<accession>A0A4R5QMQ7</accession>
<proteinExistence type="predicted"/>
<feature type="region of interest" description="Disordered" evidence="1">
    <location>
        <begin position="1"/>
        <end position="41"/>
    </location>
</feature>
<comment type="caution">
    <text evidence="2">The sequence shown here is derived from an EMBL/GenBank/DDBJ whole genome shotgun (WGS) entry which is preliminary data.</text>
</comment>
<feature type="region of interest" description="Disordered" evidence="1">
    <location>
        <begin position="80"/>
        <end position="103"/>
    </location>
</feature>
<sequence>MEDILASIRRILSEDEASPAPQPEAGAGAAQPAVTPAEDEPLDLTEEMLVPAPAPSAPVPVAPVVDASPPPAVVALPVAEPAPEPAAPPAAEPAGAPASPPEDRALLGAAAAAAAAASVGSLLRAVAADRSSSVHRGGPSIEDVVREELRPLLKDWLDAHLPPLVERLVRAEIERVVGRGLS</sequence>
<name>A0A4R5QMQ7_9PROT</name>